<reference evidence="1 2" key="1">
    <citation type="journal article" date="2015" name="Nat. Commun.">
        <title>Lucilia cuprina genome unlocks parasitic fly biology to underpin future interventions.</title>
        <authorList>
            <person name="Anstead C.A."/>
            <person name="Korhonen P.K."/>
            <person name="Young N.D."/>
            <person name="Hall R.S."/>
            <person name="Jex A.R."/>
            <person name="Murali S.C."/>
            <person name="Hughes D.S."/>
            <person name="Lee S.F."/>
            <person name="Perry T."/>
            <person name="Stroehlein A.J."/>
            <person name="Ansell B.R."/>
            <person name="Breugelmans B."/>
            <person name="Hofmann A."/>
            <person name="Qu J."/>
            <person name="Dugan S."/>
            <person name="Lee S.L."/>
            <person name="Chao H."/>
            <person name="Dinh H."/>
            <person name="Han Y."/>
            <person name="Doddapaneni H.V."/>
            <person name="Worley K.C."/>
            <person name="Muzny D.M."/>
            <person name="Ioannidis P."/>
            <person name="Waterhouse R.M."/>
            <person name="Zdobnov E.M."/>
            <person name="James P.J."/>
            <person name="Bagnall N.H."/>
            <person name="Kotze A.C."/>
            <person name="Gibbs R.A."/>
            <person name="Richards S."/>
            <person name="Batterham P."/>
            <person name="Gasser R.B."/>
        </authorList>
    </citation>
    <scope>NUCLEOTIDE SEQUENCE [LARGE SCALE GENOMIC DNA]</scope>
    <source>
        <strain evidence="1 2">LS</strain>
        <tissue evidence="1">Full body</tissue>
    </source>
</reference>
<protein>
    <submittedName>
        <fullName evidence="1">Uncharacterized protein</fullName>
    </submittedName>
</protein>
<name>A0A0L0CFH9_LUCCU</name>
<evidence type="ECO:0000313" key="1">
    <source>
        <dbReference type="EMBL" id="KNC30996.1"/>
    </source>
</evidence>
<gene>
    <name evidence="1" type="ORF">FF38_03162</name>
</gene>
<evidence type="ECO:0000313" key="2">
    <source>
        <dbReference type="Proteomes" id="UP000037069"/>
    </source>
</evidence>
<keyword evidence="2" id="KW-1185">Reference proteome</keyword>
<comment type="caution">
    <text evidence="1">The sequence shown here is derived from an EMBL/GenBank/DDBJ whole genome shotgun (WGS) entry which is preliminary data.</text>
</comment>
<sequence>MSTLWSFSPKNLLKISSKVGRSHSLRMYSTSPKPIPISDGDDVGLEAFSTTFIGVLLESCYINGGGTFSSQILSGVKLKSANGGGGGGWLSSSSKTFPELVLGGESSITITGSLLFCVVIL</sequence>
<dbReference type="Proteomes" id="UP000037069">
    <property type="component" value="Unassembled WGS sequence"/>
</dbReference>
<proteinExistence type="predicted"/>
<dbReference type="EMBL" id="JRES01000469">
    <property type="protein sequence ID" value="KNC30996.1"/>
    <property type="molecule type" value="Genomic_DNA"/>
</dbReference>
<accession>A0A0L0CFH9</accession>
<dbReference type="AlphaFoldDB" id="A0A0L0CFH9"/>
<organism evidence="1 2">
    <name type="scientific">Lucilia cuprina</name>
    <name type="common">Green bottle fly</name>
    <name type="synonym">Australian sheep blowfly</name>
    <dbReference type="NCBI Taxonomy" id="7375"/>
    <lineage>
        <taxon>Eukaryota</taxon>
        <taxon>Metazoa</taxon>
        <taxon>Ecdysozoa</taxon>
        <taxon>Arthropoda</taxon>
        <taxon>Hexapoda</taxon>
        <taxon>Insecta</taxon>
        <taxon>Pterygota</taxon>
        <taxon>Neoptera</taxon>
        <taxon>Endopterygota</taxon>
        <taxon>Diptera</taxon>
        <taxon>Brachycera</taxon>
        <taxon>Muscomorpha</taxon>
        <taxon>Oestroidea</taxon>
        <taxon>Calliphoridae</taxon>
        <taxon>Luciliinae</taxon>
        <taxon>Lucilia</taxon>
    </lineage>
</organism>